<protein>
    <submittedName>
        <fullName evidence="1">Uncharacterized protein</fullName>
    </submittedName>
</protein>
<accession>A0A224YJQ7</accession>
<organism evidence="1">
    <name type="scientific">Rhipicephalus zambeziensis</name>
    <dbReference type="NCBI Taxonomy" id="60191"/>
    <lineage>
        <taxon>Eukaryota</taxon>
        <taxon>Metazoa</taxon>
        <taxon>Ecdysozoa</taxon>
        <taxon>Arthropoda</taxon>
        <taxon>Chelicerata</taxon>
        <taxon>Arachnida</taxon>
        <taxon>Acari</taxon>
        <taxon>Parasitiformes</taxon>
        <taxon>Ixodida</taxon>
        <taxon>Ixodoidea</taxon>
        <taxon>Ixodidae</taxon>
        <taxon>Rhipicephalinae</taxon>
        <taxon>Rhipicephalus</taxon>
        <taxon>Rhipicephalus</taxon>
    </lineage>
</organism>
<dbReference type="AlphaFoldDB" id="A0A224YJQ7"/>
<sequence length="90" mass="10385">MQRASQLHSQHNLNFHQNNSENASKCGTLKHVRGCVITDEFYERAFPCCARAALSNKWRAKRALRKRFFVIIKHCHKLFAGCTDIILLGK</sequence>
<proteinExistence type="predicted"/>
<evidence type="ECO:0000313" key="1">
    <source>
        <dbReference type="EMBL" id="MAA14741.1"/>
    </source>
</evidence>
<dbReference type="EMBL" id="GFPF01003595">
    <property type="protein sequence ID" value="MAA14741.1"/>
    <property type="molecule type" value="Transcribed_RNA"/>
</dbReference>
<name>A0A224YJQ7_9ACAR</name>
<reference evidence="1" key="1">
    <citation type="journal article" date="2017" name="Parasit. Vectors">
        <title>Sialotranscriptomics of Rhipicephalus zambeziensis reveals intricate expression profiles of secretory proteins and suggests tight temporal transcriptional regulation during blood-feeding.</title>
        <authorList>
            <person name="de Castro M.H."/>
            <person name="de Klerk D."/>
            <person name="Pienaar R."/>
            <person name="Rees D.J.G."/>
            <person name="Mans B.J."/>
        </authorList>
    </citation>
    <scope>NUCLEOTIDE SEQUENCE</scope>
    <source>
        <tissue evidence="1">Salivary glands</tissue>
    </source>
</reference>